<dbReference type="Proteomes" id="UP000054549">
    <property type="component" value="Unassembled WGS sequence"/>
</dbReference>
<dbReference type="HOGENOM" id="CLU_1834655_0_0_1"/>
<evidence type="ECO:0000313" key="2">
    <source>
        <dbReference type="EMBL" id="KIL57361.1"/>
    </source>
</evidence>
<accession>A0A0C2WL02</accession>
<name>A0A0C2WL02_AMAMK</name>
<protein>
    <submittedName>
        <fullName evidence="2">Uncharacterized protein</fullName>
    </submittedName>
</protein>
<dbReference type="EMBL" id="KN818373">
    <property type="protein sequence ID" value="KIL57361.1"/>
    <property type="molecule type" value="Genomic_DNA"/>
</dbReference>
<keyword evidence="1" id="KW-0472">Membrane</keyword>
<feature type="transmembrane region" description="Helical" evidence="1">
    <location>
        <begin position="20"/>
        <end position="41"/>
    </location>
</feature>
<organism evidence="2 3">
    <name type="scientific">Amanita muscaria (strain Koide BX008)</name>
    <dbReference type="NCBI Taxonomy" id="946122"/>
    <lineage>
        <taxon>Eukaryota</taxon>
        <taxon>Fungi</taxon>
        <taxon>Dikarya</taxon>
        <taxon>Basidiomycota</taxon>
        <taxon>Agaricomycotina</taxon>
        <taxon>Agaricomycetes</taxon>
        <taxon>Agaricomycetidae</taxon>
        <taxon>Agaricales</taxon>
        <taxon>Pluteineae</taxon>
        <taxon>Amanitaceae</taxon>
        <taxon>Amanita</taxon>
    </lineage>
</organism>
<dbReference type="InParanoid" id="A0A0C2WL02"/>
<evidence type="ECO:0000313" key="3">
    <source>
        <dbReference type="Proteomes" id="UP000054549"/>
    </source>
</evidence>
<keyword evidence="3" id="KW-1185">Reference proteome</keyword>
<proteinExistence type="predicted"/>
<keyword evidence="1" id="KW-0812">Transmembrane</keyword>
<dbReference type="AlphaFoldDB" id="A0A0C2WL02"/>
<keyword evidence="1" id="KW-1133">Transmembrane helix</keyword>
<gene>
    <name evidence="2" type="ORF">M378DRAFT_394857</name>
</gene>
<sequence>MTSLYRRLTYLDHLNHRQLCPPCCIFLVYLSFLFSLFFYGRMRAKSGYLWAYIMSLFARNVAMYWDWLKYSLGLGPYFILVSHCKYPVRCNPHREEQAKALLRWTADLDNQDEISPNLLIGNLSALAPLPIPLPMPYDFA</sequence>
<evidence type="ECO:0000256" key="1">
    <source>
        <dbReference type="SAM" id="Phobius"/>
    </source>
</evidence>
<reference evidence="2 3" key="1">
    <citation type="submission" date="2014-04" db="EMBL/GenBank/DDBJ databases">
        <title>Evolutionary Origins and Diversification of the Mycorrhizal Mutualists.</title>
        <authorList>
            <consortium name="DOE Joint Genome Institute"/>
            <consortium name="Mycorrhizal Genomics Consortium"/>
            <person name="Kohler A."/>
            <person name="Kuo A."/>
            <person name="Nagy L.G."/>
            <person name="Floudas D."/>
            <person name="Copeland A."/>
            <person name="Barry K.W."/>
            <person name="Cichocki N."/>
            <person name="Veneault-Fourrey C."/>
            <person name="LaButti K."/>
            <person name="Lindquist E.A."/>
            <person name="Lipzen A."/>
            <person name="Lundell T."/>
            <person name="Morin E."/>
            <person name="Murat C."/>
            <person name="Riley R."/>
            <person name="Ohm R."/>
            <person name="Sun H."/>
            <person name="Tunlid A."/>
            <person name="Henrissat B."/>
            <person name="Grigoriev I.V."/>
            <person name="Hibbett D.S."/>
            <person name="Martin F."/>
        </authorList>
    </citation>
    <scope>NUCLEOTIDE SEQUENCE [LARGE SCALE GENOMIC DNA]</scope>
    <source>
        <strain evidence="2 3">Koide BX008</strain>
    </source>
</reference>